<comment type="caution">
    <text evidence="3">The sequence shown here is derived from an EMBL/GenBank/DDBJ whole genome shotgun (WGS) entry which is preliminary data.</text>
</comment>
<keyword evidence="1" id="KW-0175">Coiled coil</keyword>
<dbReference type="EMBL" id="BPLQ01000562">
    <property type="protein sequence ID" value="GIX72914.1"/>
    <property type="molecule type" value="Genomic_DNA"/>
</dbReference>
<feature type="region of interest" description="Disordered" evidence="2">
    <location>
        <begin position="707"/>
        <end position="727"/>
    </location>
</feature>
<evidence type="ECO:0000256" key="1">
    <source>
        <dbReference type="SAM" id="Coils"/>
    </source>
</evidence>
<dbReference type="Proteomes" id="UP001054837">
    <property type="component" value="Unassembled WGS sequence"/>
</dbReference>
<feature type="compositionally biased region" description="Polar residues" evidence="2">
    <location>
        <begin position="95"/>
        <end position="115"/>
    </location>
</feature>
<organism evidence="3 4">
    <name type="scientific">Caerostris darwini</name>
    <dbReference type="NCBI Taxonomy" id="1538125"/>
    <lineage>
        <taxon>Eukaryota</taxon>
        <taxon>Metazoa</taxon>
        <taxon>Ecdysozoa</taxon>
        <taxon>Arthropoda</taxon>
        <taxon>Chelicerata</taxon>
        <taxon>Arachnida</taxon>
        <taxon>Araneae</taxon>
        <taxon>Araneomorphae</taxon>
        <taxon>Entelegynae</taxon>
        <taxon>Araneoidea</taxon>
        <taxon>Araneidae</taxon>
        <taxon>Caerostris</taxon>
    </lineage>
</organism>
<name>A0AAV4MQ16_9ARAC</name>
<feature type="coiled-coil region" evidence="1">
    <location>
        <begin position="36"/>
        <end position="67"/>
    </location>
</feature>
<sequence length="894" mass="100159">MFFDSSLHIPDTSNQFINLENAEVMRLRKLMNDNILKVEKENLEAVKKDLSNQKQNATISIDETKNVKKTSKFPSTLSSAKTKSTLLRGSKHQSSKPSEVKTTNAQSQLPSGNSDHACRSSQSVCEFSSIHFLNHFYSSFISSKPQTSYQPCDIKDNYTPCAVPLAPPSQIKESIDIAPNIVSSKNPSFVSNNHNVAYHIMSEDVPKRLTVQKLPSISIVGKTPISNGNVRIEEIKERNYFEGEGIKTTILPALSEEVRNRISRNNLSLPQQSLVSPSRNQDFVVPICDPKKSISTQCTVQDQETQSFEMQNNKELLKEMIEEALKDFHLKPQELTVKLPANKNSHLTLEEQEKNPPHNDCELDSFIGNPITPKRDATSVIPPSILKSSHSQTIDELHQVPFSERNVKHLIQEVITELQQNNSTFYKELHAADEVEKTSREIQASIGSDRVNQDVLNAVSTAVQVTLIKENSFENCDVPNLNETSDLNNVTKEEDVREVISDTAITKGCNHTPQHIREVRAVSETRVTSEQPSKLESVLNFMYDQFCRETGELAFNTDRVTLSNTVPSVLTREVSVQINPISTSTKSTATSEVTRIDAVSQCDELLPLKIVEKDIKHTSVQVIPEVETVVHTPQKVDSSAQWEQPISTVRDCSIQTLEIPAVSENSANTSVSSTPVSDSIFLDDMLSEGEVFLPWNLRLLSHTDKTTFQSSSNTAETSDKEKDYSLSEGEIPPRYLRQMQMAQSPSYDSSSEAYTDPPRYSQSYKSPGEINPGMQSLQPHLHCKCCHASSSSLSEGEVRASSTSLSEGEVPQAFLRRATLQDFGQVSNITQYESGFFQRNATVNSSDLDNFKVESSLIVLCSPEIQIWIYLKEKWLVYHKHLINLLHVLHSWTL</sequence>
<accession>A0AAV4MQ16</accession>
<keyword evidence="4" id="KW-1185">Reference proteome</keyword>
<evidence type="ECO:0000313" key="3">
    <source>
        <dbReference type="EMBL" id="GIX72914.1"/>
    </source>
</evidence>
<gene>
    <name evidence="3" type="primary">AVEN_184078_1</name>
    <name evidence="3" type="ORF">CDAR_72712</name>
</gene>
<feature type="compositionally biased region" description="Low complexity" evidence="2">
    <location>
        <begin position="75"/>
        <end position="87"/>
    </location>
</feature>
<dbReference type="AlphaFoldDB" id="A0AAV4MQ16"/>
<feature type="region of interest" description="Disordered" evidence="2">
    <location>
        <begin position="72"/>
        <end position="115"/>
    </location>
</feature>
<proteinExistence type="predicted"/>
<evidence type="ECO:0000313" key="4">
    <source>
        <dbReference type="Proteomes" id="UP001054837"/>
    </source>
</evidence>
<feature type="compositionally biased region" description="Polar residues" evidence="2">
    <location>
        <begin position="741"/>
        <end position="753"/>
    </location>
</feature>
<feature type="region of interest" description="Disordered" evidence="2">
    <location>
        <begin position="741"/>
        <end position="765"/>
    </location>
</feature>
<reference evidence="3 4" key="1">
    <citation type="submission" date="2021-06" db="EMBL/GenBank/DDBJ databases">
        <title>Caerostris darwini draft genome.</title>
        <authorList>
            <person name="Kono N."/>
            <person name="Arakawa K."/>
        </authorList>
    </citation>
    <scope>NUCLEOTIDE SEQUENCE [LARGE SCALE GENOMIC DNA]</scope>
</reference>
<feature type="compositionally biased region" description="Polar residues" evidence="2">
    <location>
        <begin position="707"/>
        <end position="716"/>
    </location>
</feature>
<protein>
    <submittedName>
        <fullName evidence="3">Uncharacterized protein</fullName>
    </submittedName>
</protein>
<evidence type="ECO:0000256" key="2">
    <source>
        <dbReference type="SAM" id="MobiDB-lite"/>
    </source>
</evidence>